<feature type="domain" description="Flagellin N-terminal" evidence="5">
    <location>
        <begin position="4"/>
        <end position="137"/>
    </location>
</feature>
<comment type="subcellular location">
    <subcellularLocation>
        <location evidence="3">Secreted</location>
    </subcellularLocation>
    <subcellularLocation>
        <location evidence="3">Bacterial flagellum</location>
    </subcellularLocation>
</comment>
<dbReference type="KEGG" id="hat:RC74_06825"/>
<keyword evidence="7" id="KW-0966">Cell projection</keyword>
<dbReference type="AlphaFoldDB" id="A0A126UZG4"/>
<keyword evidence="8" id="KW-1185">Reference proteome</keyword>
<feature type="domain" description="Flagellin C-terminal" evidence="6">
    <location>
        <begin position="426"/>
        <end position="510"/>
    </location>
</feature>
<organism evidence="7 8">
    <name type="scientific">Falsihalocynthiibacter arcticus</name>
    <dbReference type="NCBI Taxonomy" id="1579316"/>
    <lineage>
        <taxon>Bacteria</taxon>
        <taxon>Pseudomonadati</taxon>
        <taxon>Pseudomonadota</taxon>
        <taxon>Alphaproteobacteria</taxon>
        <taxon>Rhodobacterales</taxon>
        <taxon>Roseobacteraceae</taxon>
        <taxon>Falsihalocynthiibacter</taxon>
    </lineage>
</organism>
<dbReference type="InterPro" id="IPR046358">
    <property type="entry name" value="Flagellin_C"/>
</dbReference>
<accession>A0A126UZG4</accession>
<feature type="region of interest" description="Disordered" evidence="4">
    <location>
        <begin position="285"/>
        <end position="304"/>
    </location>
</feature>
<dbReference type="GO" id="GO:0009288">
    <property type="term" value="C:bacterial-type flagellum"/>
    <property type="evidence" value="ECO:0007669"/>
    <property type="project" value="UniProtKB-SubCell"/>
</dbReference>
<evidence type="ECO:0000256" key="4">
    <source>
        <dbReference type="SAM" id="MobiDB-lite"/>
    </source>
</evidence>
<evidence type="ECO:0000256" key="3">
    <source>
        <dbReference type="RuleBase" id="RU362073"/>
    </source>
</evidence>
<evidence type="ECO:0000259" key="5">
    <source>
        <dbReference type="Pfam" id="PF00669"/>
    </source>
</evidence>
<dbReference type="Gene3D" id="1.20.1330.10">
    <property type="entry name" value="f41 fragment of flagellin, N-terminal domain"/>
    <property type="match status" value="2"/>
</dbReference>
<comment type="function">
    <text evidence="3">Flagellin is the subunit protein which polymerizes to form the filaments of bacterial flagella.</text>
</comment>
<evidence type="ECO:0000256" key="2">
    <source>
        <dbReference type="ARBA" id="ARBA00023143"/>
    </source>
</evidence>
<evidence type="ECO:0000313" key="7">
    <source>
        <dbReference type="EMBL" id="AML51026.1"/>
    </source>
</evidence>
<keyword evidence="3" id="KW-0964">Secreted</keyword>
<dbReference type="Pfam" id="PF00669">
    <property type="entry name" value="Flagellin_N"/>
    <property type="match status" value="1"/>
</dbReference>
<feature type="compositionally biased region" description="Polar residues" evidence="4">
    <location>
        <begin position="295"/>
        <end position="304"/>
    </location>
</feature>
<dbReference type="SUPFAM" id="SSF64518">
    <property type="entry name" value="Phase 1 flagellin"/>
    <property type="match status" value="1"/>
</dbReference>
<dbReference type="Gene3D" id="2.60.40.4390">
    <property type="match status" value="1"/>
</dbReference>
<dbReference type="GO" id="GO:0005576">
    <property type="term" value="C:extracellular region"/>
    <property type="evidence" value="ECO:0007669"/>
    <property type="project" value="UniProtKB-SubCell"/>
</dbReference>
<dbReference type="RefSeq" id="WP_039000251.1">
    <property type="nucleotide sequence ID" value="NZ_CP014327.1"/>
</dbReference>
<proteinExistence type="inferred from homology"/>
<protein>
    <recommendedName>
        <fullName evidence="3">Flagellin</fullName>
    </recommendedName>
</protein>
<evidence type="ECO:0000313" key="8">
    <source>
        <dbReference type="Proteomes" id="UP000070371"/>
    </source>
</evidence>
<keyword evidence="2 3" id="KW-0975">Bacterial flagellum</keyword>
<dbReference type="STRING" id="1579316.RC74_06825"/>
<gene>
    <name evidence="7" type="ORF">RC74_06825</name>
</gene>
<dbReference type="Gene3D" id="6.10.10.10">
    <property type="entry name" value="Flagellar export chaperone, C-terminal domain"/>
    <property type="match status" value="1"/>
</dbReference>
<keyword evidence="7" id="KW-0282">Flagellum</keyword>
<dbReference type="Proteomes" id="UP000070371">
    <property type="component" value="Chromosome"/>
</dbReference>
<dbReference type="OrthoDB" id="8328560at2"/>
<comment type="similarity">
    <text evidence="1 3">Belongs to the bacterial flagellin family.</text>
</comment>
<reference evidence="7 8" key="1">
    <citation type="submission" date="2016-02" db="EMBL/GenBank/DDBJ databases">
        <title>Complete genome sequence of Halocynthiibacter arcticus PAMC 20958t from arctic marine sediment.</title>
        <authorList>
            <person name="Lee Y.M."/>
            <person name="Baek K."/>
            <person name="Lee H.K."/>
            <person name="Shin S.C."/>
        </authorList>
    </citation>
    <scope>NUCLEOTIDE SEQUENCE [LARGE SCALE GENOMIC DNA]</scope>
    <source>
        <strain evidence="7">PAMC 20958</strain>
    </source>
</reference>
<dbReference type="Pfam" id="PF00700">
    <property type="entry name" value="Flagellin_C"/>
    <property type="match status" value="1"/>
</dbReference>
<evidence type="ECO:0000256" key="1">
    <source>
        <dbReference type="ARBA" id="ARBA00005709"/>
    </source>
</evidence>
<keyword evidence="7" id="KW-0969">Cilium</keyword>
<evidence type="ECO:0000259" key="6">
    <source>
        <dbReference type="Pfam" id="PF00700"/>
    </source>
</evidence>
<dbReference type="InterPro" id="IPR001492">
    <property type="entry name" value="Flagellin"/>
</dbReference>
<sequence>MSSILTNTGAMVALQTLKGVNASMATTQNEISTGKSVSSAKDNSAVWAISKVMEADVSGFKAISDSLSLGESTVAVARQASETVTDLLTDIKGKIVAAQEENVDRTKIQTDISALRDQITAVVGAAQFNGLNLVQGTEDVNVLSSLDRSSDGSVTATNIKVSRQDQTTTAGTFGSGTSIAANAVVADSATAVASAANTAVVTYADTWAAADTAQLTVAGVDLSFTATGTDVTDVASYFAGAINGLGLEGVTASNTAGVLTISSTRAFEGMNVKSTATTAGDGSSDITAVNGAGPTGTNTASDSTIAQRSEKIDLSTVAAVADGDGYKVTVGSSSYNYIAGKDESMEDVAKGLKTAIDGGSIAGVTTKVVQDATTKAWSLQVDNDGTGSASLAFSTAGNAGGKASGGLFGLDKIDVRTNAGANAALDSIENLIQSSIDAGANFGSTQSRIENQSDFIGKLTDSLKSGIGTLVDADMEEVSARLTALQTQQQLAVQSLSIANQAPQSILSLFR</sequence>
<name>A0A126UZG4_9RHOB</name>
<dbReference type="GO" id="GO:0005198">
    <property type="term" value="F:structural molecule activity"/>
    <property type="evidence" value="ECO:0007669"/>
    <property type="project" value="UniProtKB-UniRule"/>
</dbReference>
<dbReference type="PANTHER" id="PTHR42792:SF2">
    <property type="entry name" value="FLAGELLIN"/>
    <property type="match status" value="1"/>
</dbReference>
<dbReference type="InterPro" id="IPR001029">
    <property type="entry name" value="Flagellin_N"/>
</dbReference>
<dbReference type="EMBL" id="CP014327">
    <property type="protein sequence ID" value="AML51026.1"/>
    <property type="molecule type" value="Genomic_DNA"/>
</dbReference>
<dbReference type="PANTHER" id="PTHR42792">
    <property type="entry name" value="FLAGELLIN"/>
    <property type="match status" value="1"/>
</dbReference>
<dbReference type="InterPro" id="IPR042187">
    <property type="entry name" value="Flagellin_C_sub2"/>
</dbReference>